<evidence type="ECO:0000256" key="6">
    <source>
        <dbReference type="ARBA" id="ARBA00022840"/>
    </source>
</evidence>
<dbReference type="InterPro" id="IPR050187">
    <property type="entry name" value="Lipid_Phosphate_FormReg"/>
</dbReference>
<name>A0A0T6LWL1_WENVI</name>
<dbReference type="InterPro" id="IPR045540">
    <property type="entry name" value="YegS/DAGK_C"/>
</dbReference>
<dbReference type="PROSITE" id="PS50146">
    <property type="entry name" value="DAGK"/>
    <property type="match status" value="1"/>
</dbReference>
<dbReference type="Pfam" id="PF19279">
    <property type="entry name" value="YegS_C"/>
    <property type="match status" value="1"/>
</dbReference>
<dbReference type="PANTHER" id="PTHR12358:SF106">
    <property type="entry name" value="LIPID KINASE YEGS"/>
    <property type="match status" value="1"/>
</dbReference>
<evidence type="ECO:0000256" key="2">
    <source>
        <dbReference type="ARBA" id="ARBA00005983"/>
    </source>
</evidence>
<dbReference type="Pfam" id="PF00781">
    <property type="entry name" value="DAGK_cat"/>
    <property type="match status" value="1"/>
</dbReference>
<comment type="similarity">
    <text evidence="2">Belongs to the diacylglycerol/lipid kinase family.</text>
</comment>
<evidence type="ECO:0000256" key="3">
    <source>
        <dbReference type="ARBA" id="ARBA00022679"/>
    </source>
</evidence>
<dbReference type="EMBL" id="LLZU01000005">
    <property type="protein sequence ID" value="KRV50452.1"/>
    <property type="molecule type" value="Genomic_DNA"/>
</dbReference>
<organism evidence="10 11">
    <name type="scientific">Wenjunlia vitaminophila</name>
    <name type="common">Streptomyces vitaminophilus</name>
    <dbReference type="NCBI Taxonomy" id="76728"/>
    <lineage>
        <taxon>Bacteria</taxon>
        <taxon>Bacillati</taxon>
        <taxon>Actinomycetota</taxon>
        <taxon>Actinomycetes</taxon>
        <taxon>Kitasatosporales</taxon>
        <taxon>Streptomycetaceae</taxon>
        <taxon>Wenjunlia</taxon>
    </lineage>
</organism>
<dbReference type="AlphaFoldDB" id="A0A0T6LWL1"/>
<keyword evidence="7" id="KW-0444">Lipid biosynthesis</keyword>
<dbReference type="Proteomes" id="UP000050867">
    <property type="component" value="Unassembled WGS sequence"/>
</dbReference>
<evidence type="ECO:0000256" key="4">
    <source>
        <dbReference type="ARBA" id="ARBA00022741"/>
    </source>
</evidence>
<keyword evidence="7" id="KW-0443">Lipid metabolism</keyword>
<proteinExistence type="inferred from homology"/>
<dbReference type="InterPro" id="IPR016064">
    <property type="entry name" value="NAD/diacylglycerol_kinase_sf"/>
</dbReference>
<keyword evidence="11" id="KW-1185">Reference proteome</keyword>
<evidence type="ECO:0000259" key="9">
    <source>
        <dbReference type="PROSITE" id="PS50146"/>
    </source>
</evidence>
<protein>
    <recommendedName>
        <fullName evidence="9">DAGKc domain-containing protein</fullName>
    </recommendedName>
</protein>
<comment type="cofactor">
    <cofactor evidence="1">
        <name>Mg(2+)</name>
        <dbReference type="ChEBI" id="CHEBI:18420"/>
    </cofactor>
</comment>
<keyword evidence="8" id="KW-1208">Phospholipid metabolism</keyword>
<dbReference type="SMART" id="SM00046">
    <property type="entry name" value="DAGKc"/>
    <property type="match status" value="1"/>
</dbReference>
<dbReference type="PANTHER" id="PTHR12358">
    <property type="entry name" value="SPHINGOSINE KINASE"/>
    <property type="match status" value="1"/>
</dbReference>
<sequence length="326" mass="34299">MAQPPSDSPTCLLAVNPSAGSVTPELVRQVTARCREHGARVRPWATTSAGTVSRDLLATLLQAPDPWPDLVIAVGGDGTVRDVAEALVRLDALPARDRPSPSLVVVPAGTGNSCHRGLWADRPWPGTLNEVLSGRAVVRHIDLARLAGHDRVVLIGASCGLIADVTALAADLRHIPGRERYVAALAKVPAGGYVARPGRVLVDGRPVFAGPVLMAVVGGVRHRAGTFPVLPESVLDDGLLDVCVVDGGLDPAEREELAARIRIGTHLGRPGVVHARGRVVTMERTDGAPLAFEHDGEVWAHRCSSVTLETLPRTLRVLVPPEPVAG</sequence>
<evidence type="ECO:0000256" key="8">
    <source>
        <dbReference type="ARBA" id="ARBA00023264"/>
    </source>
</evidence>
<dbReference type="STRING" id="76728.AQ490_15310"/>
<dbReference type="GO" id="GO:0005524">
    <property type="term" value="F:ATP binding"/>
    <property type="evidence" value="ECO:0007669"/>
    <property type="project" value="UniProtKB-KW"/>
</dbReference>
<dbReference type="Gene3D" id="3.40.50.10330">
    <property type="entry name" value="Probable inorganic polyphosphate/atp-NAD kinase, domain 1"/>
    <property type="match status" value="1"/>
</dbReference>
<gene>
    <name evidence="10" type="ORF">AQ490_15310</name>
</gene>
<keyword evidence="6" id="KW-0067">ATP-binding</keyword>
<dbReference type="Gene3D" id="2.60.200.40">
    <property type="match status" value="1"/>
</dbReference>
<dbReference type="InterPro" id="IPR001206">
    <property type="entry name" value="Diacylglycerol_kinase_cat_dom"/>
</dbReference>
<dbReference type="OrthoDB" id="142078at2"/>
<dbReference type="eggNOG" id="COG1597">
    <property type="taxonomic scope" value="Bacteria"/>
</dbReference>
<evidence type="ECO:0000256" key="1">
    <source>
        <dbReference type="ARBA" id="ARBA00001946"/>
    </source>
</evidence>
<evidence type="ECO:0000313" key="11">
    <source>
        <dbReference type="Proteomes" id="UP000050867"/>
    </source>
</evidence>
<dbReference type="SUPFAM" id="SSF111331">
    <property type="entry name" value="NAD kinase/diacylglycerol kinase-like"/>
    <property type="match status" value="1"/>
</dbReference>
<keyword evidence="5" id="KW-0418">Kinase</keyword>
<dbReference type="GO" id="GO:0005886">
    <property type="term" value="C:plasma membrane"/>
    <property type="evidence" value="ECO:0007669"/>
    <property type="project" value="TreeGrafter"/>
</dbReference>
<comment type="caution">
    <text evidence="10">The sequence shown here is derived from an EMBL/GenBank/DDBJ whole genome shotgun (WGS) entry which is preliminary data.</text>
</comment>
<evidence type="ECO:0000313" key="10">
    <source>
        <dbReference type="EMBL" id="KRV50452.1"/>
    </source>
</evidence>
<evidence type="ECO:0000256" key="5">
    <source>
        <dbReference type="ARBA" id="ARBA00022777"/>
    </source>
</evidence>
<keyword evidence="4" id="KW-0547">Nucleotide-binding</keyword>
<dbReference type="GO" id="GO:0004143">
    <property type="term" value="F:ATP-dependent diacylglycerol kinase activity"/>
    <property type="evidence" value="ECO:0007669"/>
    <property type="project" value="TreeGrafter"/>
</dbReference>
<keyword evidence="3" id="KW-0808">Transferase</keyword>
<evidence type="ECO:0000256" key="7">
    <source>
        <dbReference type="ARBA" id="ARBA00023209"/>
    </source>
</evidence>
<dbReference type="RefSeq" id="WP_018381678.1">
    <property type="nucleotide sequence ID" value="NZ_LLZU01000005.1"/>
</dbReference>
<dbReference type="InterPro" id="IPR017438">
    <property type="entry name" value="ATP-NAD_kinase_N"/>
</dbReference>
<accession>A0A0T6LWL1</accession>
<dbReference type="GO" id="GO:0008654">
    <property type="term" value="P:phospholipid biosynthetic process"/>
    <property type="evidence" value="ECO:0007669"/>
    <property type="project" value="UniProtKB-KW"/>
</dbReference>
<reference evidence="10 11" key="1">
    <citation type="submission" date="2015-10" db="EMBL/GenBank/DDBJ databases">
        <title>Draft genome sequence of pyrrolomycin-producing Streptomyces vitaminophilus.</title>
        <authorList>
            <person name="Graham D.E."/>
            <person name="Mahan K.M."/>
            <person name="Klingeman D.M."/>
            <person name="Hettich R.L."/>
            <person name="Parry R.J."/>
        </authorList>
    </citation>
    <scope>NUCLEOTIDE SEQUENCE [LARGE SCALE GENOMIC DNA]</scope>
    <source>
        <strain evidence="10 11">ATCC 31673</strain>
    </source>
</reference>
<feature type="domain" description="DAGKc" evidence="9">
    <location>
        <begin position="6"/>
        <end position="150"/>
    </location>
</feature>
<keyword evidence="7" id="KW-0594">Phospholipid biosynthesis</keyword>